<feature type="compositionally biased region" description="Basic and acidic residues" evidence="1">
    <location>
        <begin position="1"/>
        <end position="21"/>
    </location>
</feature>
<accession>A0ABU7LJW4</accession>
<keyword evidence="3" id="KW-1185">Reference proteome</keyword>
<evidence type="ECO:0000313" key="2">
    <source>
        <dbReference type="EMBL" id="MEE2061834.1"/>
    </source>
</evidence>
<evidence type="ECO:0000256" key="1">
    <source>
        <dbReference type="SAM" id="MobiDB-lite"/>
    </source>
</evidence>
<dbReference type="RefSeq" id="WP_330136972.1">
    <property type="nucleotide sequence ID" value="NZ_JAUTXY010000022.1"/>
</dbReference>
<evidence type="ECO:0008006" key="4">
    <source>
        <dbReference type="Google" id="ProtNLM"/>
    </source>
</evidence>
<gene>
    <name evidence="2" type="ORF">Q7514_30345</name>
</gene>
<dbReference type="Proteomes" id="UP001336020">
    <property type="component" value="Unassembled WGS sequence"/>
</dbReference>
<feature type="region of interest" description="Disordered" evidence="1">
    <location>
        <begin position="1"/>
        <end position="82"/>
    </location>
</feature>
<name>A0ABU7LJW4_9NOCA</name>
<proteinExistence type="predicted"/>
<evidence type="ECO:0000313" key="3">
    <source>
        <dbReference type="Proteomes" id="UP001336020"/>
    </source>
</evidence>
<dbReference type="EMBL" id="JAUTXY010000022">
    <property type="protein sequence ID" value="MEE2061834.1"/>
    <property type="molecule type" value="Genomic_DNA"/>
</dbReference>
<organism evidence="2 3">
    <name type="scientific">Rhodococcus artemisiae</name>
    <dbReference type="NCBI Taxonomy" id="714159"/>
    <lineage>
        <taxon>Bacteria</taxon>
        <taxon>Bacillati</taxon>
        <taxon>Actinomycetota</taxon>
        <taxon>Actinomycetes</taxon>
        <taxon>Mycobacteriales</taxon>
        <taxon>Nocardiaceae</taxon>
        <taxon>Rhodococcus</taxon>
    </lineage>
</organism>
<protein>
    <recommendedName>
        <fullName evidence="4">ATPase</fullName>
    </recommendedName>
</protein>
<comment type="caution">
    <text evidence="2">The sequence shown here is derived from an EMBL/GenBank/DDBJ whole genome shotgun (WGS) entry which is preliminary data.</text>
</comment>
<reference evidence="2 3" key="1">
    <citation type="submission" date="2023-07" db="EMBL/GenBank/DDBJ databases">
        <authorList>
            <person name="Girao M."/>
            <person name="Carvalho M.F."/>
        </authorList>
    </citation>
    <scope>NUCLEOTIDE SEQUENCE [LARGE SCALE GENOMIC DNA]</scope>
    <source>
        <strain evidence="2 3">YIM65754</strain>
    </source>
</reference>
<sequence length="133" mass="15073">MTSQKDRIREQVLRARQKQESDAPSSSAREEDDGIREQSAPPSSRKTPAPEVKAPTRTSKGTHTPRLRPVRKNVDLSPDLNRRFGDWQRDTAIELGLARVTAQDVLTELLIELLGDPLLSERIKERLHESVDQ</sequence>